<accession>W4RW28</accession>
<evidence type="ECO:0000313" key="4">
    <source>
        <dbReference type="Proteomes" id="UP000018949"/>
    </source>
</evidence>
<evidence type="ECO:0000259" key="2">
    <source>
        <dbReference type="Pfam" id="PF18540"/>
    </source>
</evidence>
<dbReference type="EMBL" id="BAUW01000162">
    <property type="protein sequence ID" value="GAE48332.1"/>
    <property type="molecule type" value="Genomic_DNA"/>
</dbReference>
<protein>
    <recommendedName>
        <fullName evidence="2">DUF5626 domain-containing protein</fullName>
    </recommendedName>
</protein>
<dbReference type="Proteomes" id="UP000018949">
    <property type="component" value="Unassembled WGS sequence"/>
</dbReference>
<dbReference type="Gene3D" id="2.60.40.3860">
    <property type="match status" value="1"/>
</dbReference>
<feature type="signal peptide" evidence="1">
    <location>
        <begin position="1"/>
        <end position="28"/>
    </location>
</feature>
<evidence type="ECO:0000256" key="1">
    <source>
        <dbReference type="SAM" id="SignalP"/>
    </source>
</evidence>
<comment type="caution">
    <text evidence="3">The sequence shown here is derived from an EMBL/GenBank/DDBJ whole genome shotgun (WGS) entry which is preliminary data.</text>
</comment>
<feature type="chain" id="PRO_5004847554" description="DUF5626 domain-containing protein" evidence="1">
    <location>
        <begin position="29"/>
        <end position="207"/>
    </location>
</feature>
<dbReference type="InterPro" id="IPR040491">
    <property type="entry name" value="DUF5626"/>
</dbReference>
<keyword evidence="4" id="KW-1185">Reference proteome</keyword>
<proteinExistence type="predicted"/>
<reference evidence="3 4" key="1">
    <citation type="submission" date="2013-12" db="EMBL/GenBank/DDBJ databases">
        <title>NBRP : Genome information of microbial organism related human and environment.</title>
        <authorList>
            <person name="Hattori M."/>
            <person name="Oshima K."/>
            <person name="Inaba H."/>
            <person name="Suda W."/>
            <person name="Sakamoto M."/>
            <person name="Iino T."/>
            <person name="Kitahara M."/>
            <person name="Oshida Y."/>
            <person name="Iida T."/>
            <person name="Kudo T."/>
            <person name="Itoh T."/>
            <person name="Ahmed I."/>
            <person name="Ohkuma M."/>
        </authorList>
    </citation>
    <scope>NUCLEOTIDE SEQUENCE [LARGE SCALE GENOMIC DNA]</scope>
    <source>
        <strain evidence="3 4">JCM 21738</strain>
    </source>
</reference>
<evidence type="ECO:0000313" key="3">
    <source>
        <dbReference type="EMBL" id="GAE48332.1"/>
    </source>
</evidence>
<gene>
    <name evidence="3" type="ORF">JCM21738_5442</name>
</gene>
<dbReference type="Pfam" id="PF18540">
    <property type="entry name" value="DUF5626"/>
    <property type="match status" value="1"/>
</dbReference>
<organism evidence="3 4">
    <name type="scientific">Mesobacillus boroniphilus JCM 21738</name>
    <dbReference type="NCBI Taxonomy" id="1294265"/>
    <lineage>
        <taxon>Bacteria</taxon>
        <taxon>Bacillati</taxon>
        <taxon>Bacillota</taxon>
        <taxon>Bacilli</taxon>
        <taxon>Bacillales</taxon>
        <taxon>Bacillaceae</taxon>
        <taxon>Mesobacillus</taxon>
    </lineage>
</organism>
<sequence length="207" mass="22628">MKVLKSTILSLLCVLLVVPMFAFSQAEAADPKADMKFAKADFKEMQAALKKTKLEVDLVNGTSSEQVVMNDKGEAIGVLGVEEVASQTVVESQPGEISALGSTALPTGVYKTFKVYWYAATVNYHFYTQVYRSTSTGLGQIVDAYDQWYVVIPPGVVNRDTLAITRKYETSSLPAEAKYSLNFTAPVSTILYIYGRVQDGYFISGGN</sequence>
<feature type="domain" description="DUF5626" evidence="2">
    <location>
        <begin position="57"/>
        <end position="163"/>
    </location>
</feature>
<dbReference type="RefSeq" id="WP_023626845.1">
    <property type="nucleotide sequence ID" value="NZ_BAUW01000162.1"/>
</dbReference>
<dbReference type="AlphaFoldDB" id="W4RW28"/>
<keyword evidence="1" id="KW-0732">Signal</keyword>
<name>W4RW28_9BACI</name>